<evidence type="ECO:0000259" key="6">
    <source>
        <dbReference type="PROSITE" id="PS50893"/>
    </source>
</evidence>
<dbReference type="SUPFAM" id="SSF90123">
    <property type="entry name" value="ABC transporter transmembrane region"/>
    <property type="match status" value="1"/>
</dbReference>
<proteinExistence type="predicted"/>
<name>A0A2D0N431_FLAN2</name>
<dbReference type="PROSITE" id="PS50929">
    <property type="entry name" value="ABC_TM1F"/>
    <property type="match status" value="1"/>
</dbReference>
<dbReference type="SUPFAM" id="SSF52540">
    <property type="entry name" value="P-loop containing nucleoside triphosphate hydrolases"/>
    <property type="match status" value="1"/>
</dbReference>
<dbReference type="PROSITE" id="PS50893">
    <property type="entry name" value="ABC_TRANSPORTER_2"/>
    <property type="match status" value="1"/>
</dbReference>
<keyword evidence="3 5" id="KW-1133">Transmembrane helix</keyword>
<feature type="domain" description="ABC transporter" evidence="6">
    <location>
        <begin position="335"/>
        <end position="568"/>
    </location>
</feature>
<dbReference type="RefSeq" id="WP_099153588.1">
    <property type="nucleotide sequence ID" value="NZ_PDUD01000034.1"/>
</dbReference>
<evidence type="ECO:0000259" key="7">
    <source>
        <dbReference type="PROSITE" id="PS50929"/>
    </source>
</evidence>
<keyword evidence="4 5" id="KW-0472">Membrane</keyword>
<sequence>MKPHQRFFSLLKLDRKDITYVYIYAIISGLITLSLPLGVQAIIGLIAGGSLSASLFVLVAIVTVGTAFAGILKVMQLSVMETIQRRVFARSAFDFSYRLPRMKLNSLANYYPPELVNRFFDTVTLQKGLPKIIVELSAAALQILFGLVLIAFYHPFFVFFGAFLLVLFYLIVRYTGPQGLRTSLKESDYKYEVAYWLEEQARAVNTFKLAGNDTMALNKTDNLVSNYLFARSKHFRILLMQYGSIVAFKTIITASLLLLGGYLVIENQINIGQFVAAEIVIILVIAAVEKLIINMDVVYDVLTSVEKLGKVTDIPLEKEGDMTFTDLQENEGLSISLRNLHFQFPDARSPTLRGLDLEVRSGEKVVIAGYNRSGRATLMRVISGLLTDFSGQLCFNGFPVNNLNLGSLRKYIGDYSVYEDIFKGSILENITLGHPSVSIEEVISAAQELGLHEFIASLPDAYHTELLPEGRNIPHHMRTRLMLARSILANPLLLTVEGFFSGMEKGDRELVINSLTAPNRTWTMLAISDDPLLAQRCDRIIIMQDGNIIASGSYEELKDQHHFKAVFKL</sequence>
<dbReference type="InterPro" id="IPR003439">
    <property type="entry name" value="ABC_transporter-like_ATP-bd"/>
</dbReference>
<dbReference type="Pfam" id="PF00664">
    <property type="entry name" value="ABC_membrane"/>
    <property type="match status" value="1"/>
</dbReference>
<dbReference type="Proteomes" id="UP000223913">
    <property type="component" value="Unassembled WGS sequence"/>
</dbReference>
<evidence type="ECO:0000313" key="8">
    <source>
        <dbReference type="EMBL" id="PHN03148.1"/>
    </source>
</evidence>
<evidence type="ECO:0000256" key="2">
    <source>
        <dbReference type="ARBA" id="ARBA00022692"/>
    </source>
</evidence>
<feature type="transmembrane region" description="Helical" evidence="5">
    <location>
        <begin position="156"/>
        <end position="175"/>
    </location>
</feature>
<dbReference type="Gene3D" id="1.20.1560.10">
    <property type="entry name" value="ABC transporter type 1, transmembrane domain"/>
    <property type="match status" value="1"/>
</dbReference>
<dbReference type="Pfam" id="PF00005">
    <property type="entry name" value="ABC_tran"/>
    <property type="match status" value="1"/>
</dbReference>
<evidence type="ECO:0000256" key="1">
    <source>
        <dbReference type="ARBA" id="ARBA00004651"/>
    </source>
</evidence>
<feature type="transmembrane region" description="Helical" evidence="5">
    <location>
        <begin position="132"/>
        <end position="150"/>
    </location>
</feature>
<dbReference type="PANTHER" id="PTHR43394:SF4">
    <property type="entry name" value="TOXIN SECRETION ABC TRANSPORTER ATP-BINDING PROTEIN"/>
    <property type="match status" value="1"/>
</dbReference>
<dbReference type="GO" id="GO:0005886">
    <property type="term" value="C:plasma membrane"/>
    <property type="evidence" value="ECO:0007669"/>
    <property type="project" value="UniProtKB-SubCell"/>
</dbReference>
<reference evidence="8 9" key="1">
    <citation type="submission" date="2017-10" db="EMBL/GenBank/DDBJ databases">
        <title>The draft genome sequence of Lewinella nigricans NBRC 102662.</title>
        <authorList>
            <person name="Wang K."/>
        </authorList>
    </citation>
    <scope>NUCLEOTIDE SEQUENCE [LARGE SCALE GENOMIC DNA]</scope>
    <source>
        <strain evidence="8 9">NBRC 102662</strain>
    </source>
</reference>
<evidence type="ECO:0000256" key="5">
    <source>
        <dbReference type="SAM" id="Phobius"/>
    </source>
</evidence>
<accession>A0A2D0N431</accession>
<dbReference type="InterPro" id="IPR036640">
    <property type="entry name" value="ABC1_TM_sf"/>
</dbReference>
<evidence type="ECO:0000256" key="3">
    <source>
        <dbReference type="ARBA" id="ARBA00022989"/>
    </source>
</evidence>
<dbReference type="GO" id="GO:0015421">
    <property type="term" value="F:ABC-type oligopeptide transporter activity"/>
    <property type="evidence" value="ECO:0007669"/>
    <property type="project" value="TreeGrafter"/>
</dbReference>
<comment type="subcellular location">
    <subcellularLocation>
        <location evidence="1">Cell membrane</location>
        <topology evidence="1">Multi-pass membrane protein</topology>
    </subcellularLocation>
</comment>
<protein>
    <submittedName>
        <fullName evidence="8">Xenobiotic-transporting ATPase</fullName>
    </submittedName>
</protein>
<evidence type="ECO:0000256" key="4">
    <source>
        <dbReference type="ARBA" id="ARBA00023136"/>
    </source>
</evidence>
<keyword evidence="2 5" id="KW-0812">Transmembrane</keyword>
<gene>
    <name evidence="8" type="ORF">CRP01_29150</name>
</gene>
<dbReference type="EMBL" id="PDUD01000034">
    <property type="protein sequence ID" value="PHN03148.1"/>
    <property type="molecule type" value="Genomic_DNA"/>
</dbReference>
<keyword evidence="9" id="KW-1185">Reference proteome</keyword>
<feature type="domain" description="ABC transmembrane type-1" evidence="7">
    <location>
        <begin position="23"/>
        <end position="300"/>
    </location>
</feature>
<dbReference type="GO" id="GO:0016887">
    <property type="term" value="F:ATP hydrolysis activity"/>
    <property type="evidence" value="ECO:0007669"/>
    <property type="project" value="InterPro"/>
</dbReference>
<dbReference type="GO" id="GO:0005524">
    <property type="term" value="F:ATP binding"/>
    <property type="evidence" value="ECO:0007669"/>
    <property type="project" value="InterPro"/>
</dbReference>
<dbReference type="OrthoDB" id="311344at2"/>
<feature type="transmembrane region" description="Helical" evidence="5">
    <location>
        <begin position="53"/>
        <end position="75"/>
    </location>
</feature>
<dbReference type="InterPro" id="IPR011527">
    <property type="entry name" value="ABC1_TM_dom"/>
</dbReference>
<dbReference type="Gene3D" id="3.40.50.300">
    <property type="entry name" value="P-loop containing nucleotide triphosphate hydrolases"/>
    <property type="match status" value="1"/>
</dbReference>
<feature type="transmembrane region" description="Helical" evidence="5">
    <location>
        <begin position="21"/>
        <end position="47"/>
    </location>
</feature>
<organism evidence="8 9">
    <name type="scientific">Flavilitoribacter nigricans (strain ATCC 23147 / DSM 23189 / NBRC 102662 / NCIMB 1420 / SS-2)</name>
    <name type="common">Lewinella nigricans</name>
    <dbReference type="NCBI Taxonomy" id="1122177"/>
    <lineage>
        <taxon>Bacteria</taxon>
        <taxon>Pseudomonadati</taxon>
        <taxon>Bacteroidota</taxon>
        <taxon>Saprospiria</taxon>
        <taxon>Saprospirales</taxon>
        <taxon>Lewinellaceae</taxon>
        <taxon>Flavilitoribacter</taxon>
    </lineage>
</organism>
<evidence type="ECO:0000313" key="9">
    <source>
        <dbReference type="Proteomes" id="UP000223913"/>
    </source>
</evidence>
<dbReference type="PANTHER" id="PTHR43394">
    <property type="entry name" value="ATP-DEPENDENT PERMEASE MDL1, MITOCHONDRIAL"/>
    <property type="match status" value="1"/>
</dbReference>
<feature type="transmembrane region" description="Helical" evidence="5">
    <location>
        <begin position="271"/>
        <end position="288"/>
    </location>
</feature>
<dbReference type="AlphaFoldDB" id="A0A2D0N431"/>
<dbReference type="InterPro" id="IPR027417">
    <property type="entry name" value="P-loop_NTPase"/>
</dbReference>
<dbReference type="InterPro" id="IPR039421">
    <property type="entry name" value="Type_1_exporter"/>
</dbReference>
<comment type="caution">
    <text evidence="8">The sequence shown here is derived from an EMBL/GenBank/DDBJ whole genome shotgun (WGS) entry which is preliminary data.</text>
</comment>
<feature type="transmembrane region" description="Helical" evidence="5">
    <location>
        <begin position="242"/>
        <end position="265"/>
    </location>
</feature>